<dbReference type="InterPro" id="IPR036250">
    <property type="entry name" value="AcylCo_DH-like_C"/>
</dbReference>
<dbReference type="InterPro" id="IPR036736">
    <property type="entry name" value="ACP-like_sf"/>
</dbReference>
<evidence type="ECO:0000256" key="6">
    <source>
        <dbReference type="ARBA" id="ARBA00022598"/>
    </source>
</evidence>
<dbReference type="GO" id="GO:0006633">
    <property type="term" value="P:fatty acid biosynthetic process"/>
    <property type="evidence" value="ECO:0007669"/>
    <property type="project" value="TreeGrafter"/>
</dbReference>
<name>A0A7W9HH67_9PSEU</name>
<evidence type="ECO:0000256" key="8">
    <source>
        <dbReference type="ARBA" id="ARBA00022827"/>
    </source>
</evidence>
<dbReference type="Pfam" id="PF00501">
    <property type="entry name" value="AMP-binding"/>
    <property type="match status" value="1"/>
</dbReference>
<dbReference type="Pfam" id="PF23024">
    <property type="entry name" value="AMP-dom_DIP2-like"/>
    <property type="match status" value="1"/>
</dbReference>
<evidence type="ECO:0000256" key="5">
    <source>
        <dbReference type="ARBA" id="ARBA00022553"/>
    </source>
</evidence>
<dbReference type="CDD" id="cd05931">
    <property type="entry name" value="FAAL"/>
    <property type="match status" value="1"/>
</dbReference>
<dbReference type="InterPro" id="IPR042099">
    <property type="entry name" value="ANL_N_sf"/>
</dbReference>
<dbReference type="GO" id="GO:0016627">
    <property type="term" value="F:oxidoreductase activity, acting on the CH-CH group of donors"/>
    <property type="evidence" value="ECO:0007669"/>
    <property type="project" value="InterPro"/>
</dbReference>
<dbReference type="GO" id="GO:0071766">
    <property type="term" value="P:Actinobacterium-type cell wall biogenesis"/>
    <property type="evidence" value="ECO:0007669"/>
    <property type="project" value="UniProtKB-ARBA"/>
</dbReference>
<dbReference type="InterPro" id="IPR020806">
    <property type="entry name" value="PKS_PP-bd"/>
</dbReference>
<evidence type="ECO:0000256" key="11">
    <source>
        <dbReference type="SAM" id="MobiDB-lite"/>
    </source>
</evidence>
<evidence type="ECO:0000256" key="9">
    <source>
        <dbReference type="ARBA" id="ARBA00022832"/>
    </source>
</evidence>
<keyword evidence="5" id="KW-0597">Phosphoprotein</keyword>
<comment type="caution">
    <text evidence="13">The sequence shown here is derived from an EMBL/GenBank/DDBJ whole genome shotgun (WGS) entry which is preliminary data.</text>
</comment>
<feature type="region of interest" description="Disordered" evidence="11">
    <location>
        <begin position="1016"/>
        <end position="1046"/>
    </location>
</feature>
<dbReference type="SUPFAM" id="SSF47203">
    <property type="entry name" value="Acyl-CoA dehydrogenase C-terminal domain-like"/>
    <property type="match status" value="1"/>
</dbReference>
<evidence type="ECO:0000256" key="2">
    <source>
        <dbReference type="ARBA" id="ARBA00006432"/>
    </source>
</evidence>
<evidence type="ECO:0000313" key="14">
    <source>
        <dbReference type="Proteomes" id="UP000552097"/>
    </source>
</evidence>
<dbReference type="Proteomes" id="UP000552097">
    <property type="component" value="Unassembled WGS sequence"/>
</dbReference>
<keyword evidence="6 13" id="KW-0436">Ligase</keyword>
<dbReference type="Pfam" id="PF02770">
    <property type="entry name" value="Acyl-CoA_dh_M"/>
    <property type="match status" value="1"/>
</dbReference>
<dbReference type="InterPro" id="IPR046373">
    <property type="entry name" value="Acyl-CoA_Oxase/DH_mid-dom_sf"/>
</dbReference>
<dbReference type="EMBL" id="JACHMO010000001">
    <property type="protein sequence ID" value="MBB5801931.1"/>
    <property type="molecule type" value="Genomic_DNA"/>
</dbReference>
<feature type="domain" description="Carrier" evidence="12">
    <location>
        <begin position="1051"/>
        <end position="1125"/>
    </location>
</feature>
<evidence type="ECO:0000256" key="1">
    <source>
        <dbReference type="ARBA" id="ARBA00001974"/>
    </source>
</evidence>
<keyword evidence="4" id="KW-0596">Phosphopantetheine</keyword>
<dbReference type="PANTHER" id="PTHR22754:SF32">
    <property type="entry name" value="DISCO-INTERACTING PROTEIN 2"/>
    <property type="match status" value="1"/>
</dbReference>
<dbReference type="InterPro" id="IPR009100">
    <property type="entry name" value="AcylCoA_DH/oxidase_NM_dom_sf"/>
</dbReference>
<dbReference type="PROSITE" id="PS50075">
    <property type="entry name" value="CARRIER"/>
    <property type="match status" value="1"/>
</dbReference>
<evidence type="ECO:0000313" key="13">
    <source>
        <dbReference type="EMBL" id="MBB5801931.1"/>
    </source>
</evidence>
<feature type="compositionally biased region" description="Low complexity" evidence="11">
    <location>
        <begin position="1030"/>
        <end position="1046"/>
    </location>
</feature>
<dbReference type="InterPro" id="IPR009075">
    <property type="entry name" value="AcylCo_DH/oxidase_C"/>
</dbReference>
<dbReference type="Pfam" id="PF00550">
    <property type="entry name" value="PP-binding"/>
    <property type="match status" value="1"/>
</dbReference>
<evidence type="ECO:0000256" key="3">
    <source>
        <dbReference type="ARBA" id="ARBA00009347"/>
    </source>
</evidence>
<evidence type="ECO:0000256" key="10">
    <source>
        <dbReference type="ARBA" id="ARBA00023098"/>
    </source>
</evidence>
<evidence type="ECO:0000256" key="7">
    <source>
        <dbReference type="ARBA" id="ARBA00022630"/>
    </source>
</evidence>
<dbReference type="InterPro" id="IPR006091">
    <property type="entry name" value="Acyl-CoA_Oxase/DH_mid-dom"/>
</dbReference>
<dbReference type="PROSITE" id="PS00012">
    <property type="entry name" value="PHOSPHOPANTETHEINE"/>
    <property type="match status" value="1"/>
</dbReference>
<comment type="cofactor">
    <cofactor evidence="1">
        <name>FAD</name>
        <dbReference type="ChEBI" id="CHEBI:57692"/>
    </cofactor>
</comment>
<dbReference type="InterPro" id="IPR025110">
    <property type="entry name" value="AMP-bd_C"/>
</dbReference>
<dbReference type="InterPro" id="IPR020845">
    <property type="entry name" value="AMP-binding_CS"/>
</dbReference>
<dbReference type="Pfam" id="PF00441">
    <property type="entry name" value="Acyl-CoA_dh_1"/>
    <property type="match status" value="1"/>
</dbReference>
<dbReference type="Gene3D" id="1.20.140.10">
    <property type="entry name" value="Butyryl-CoA Dehydrogenase, subunit A, domain 3"/>
    <property type="match status" value="1"/>
</dbReference>
<accession>A0A7W9HH67</accession>
<evidence type="ECO:0000259" key="12">
    <source>
        <dbReference type="PROSITE" id="PS50075"/>
    </source>
</evidence>
<dbReference type="SMART" id="SM00823">
    <property type="entry name" value="PKS_PP"/>
    <property type="match status" value="1"/>
</dbReference>
<dbReference type="Gene3D" id="1.10.540.10">
    <property type="entry name" value="Acyl-CoA dehydrogenase/oxidase, N-terminal domain"/>
    <property type="match status" value="1"/>
</dbReference>
<dbReference type="InterPro" id="IPR000873">
    <property type="entry name" value="AMP-dep_synth/lig_dom"/>
</dbReference>
<keyword evidence="9" id="KW-0276">Fatty acid metabolism</keyword>
<dbReference type="Gene3D" id="3.30.300.30">
    <property type="match status" value="1"/>
</dbReference>
<comment type="similarity">
    <text evidence="3">Belongs to the acyl-CoA dehydrogenase family.</text>
</comment>
<dbReference type="PANTHER" id="PTHR22754">
    <property type="entry name" value="DISCO-INTERACTING PROTEIN 2 DIP2 -RELATED"/>
    <property type="match status" value="1"/>
</dbReference>
<keyword evidence="14" id="KW-1185">Reference proteome</keyword>
<dbReference type="InterPro" id="IPR037069">
    <property type="entry name" value="AcylCoA_DH/ox_N_sf"/>
</dbReference>
<sequence length="1148" mass="123567">MYQPGLEFVATFVACLRAGVVAVPVPVPRRPSAVERVRGIAEDAGTDVVLTDTSTLATLSDTGLSGLRLVRSDVLGEPGGPRAEPEPHEPALLQYTSGSTSSPKGVIVTHANLWHQARELDELWPTRPGEPTVSWLPMFHDMGLIFGLVLPIFRSSPTTLFGPEEFVRRPVRWLRAISDTRAVTSIVPNFAYERCLEKVSAEERSGLDLSSWRYAINGAEPVSAETMHRFMDTFSECGLSARSVVAGYGLAETTLKVAGTAQGPSSALKLSAEQLRGGRAVLARAGEPAVTKVECGTSSPGTEIRIVDPVTTMRVPDRAVGEIWVSGPSVCGGYWNRPEETEQTFRARIAGDPDGLTYLRTGDLGFVADGDLYVTGRHKDLVILRGENHYPQDIEATVAAVVPGKGRPTVCAFAVAGEVEERLVVALELDPSTPADDVDREAVATAIWQEHGVVPAALVFVRRGKLLKTTSGKLRRSAIAQSYLDGMLTSLSSSDEVPEPSVVAAQRELDDLLDWIDDWALRRVDTMLMDERRSIPPHVVLDLARRGVLGMQVPRAEGGLGLDDSGVLRILERLAGVDLCLATYVCDNNILGVRPILRFADESVRGRLAPDLARGRALTAFALTEPGAGSFVPSISSTATRTEDGSWRLDGVKSWSGNAAGSDVIVTFAHAYDERGRSLGMTAFLIDTDDNAVRIGEEELTMGMRSMVHNTVVLDGALVGDERVLGKVGRGFDVANDAMARARLMIGGLCLGAMKRCLGVAVGYARRRPISTGLMVDNPVVRETLSDAAAAVRAVEAVVHGAASLFDARRPVSELVPLVLKVVCPELLWKVVDDTVQTLGGRGYIETNDVPRFLRDARVLRIFEGPTESLRMHLGSLVLHRRPELRTLIEDELGDRDAARVLTSMIDDVLAAFEQWSFADTVEGTRLLQDRLGAVVAAGVVDVLVRRAVDPDDGSGARAWAARRLRQAHRVATERPAMLEAARLLEMTEAEVTRAHKLASRKPGVRLEVDALVAGRDTAGRPRTPPPAATTPIPAGTANTGPAGPAGADVALWRRRLTGWVAERAGVGVDQVEDAASLQRYGIDSVAITELVADLYDVDGLDVPTALVWENPTIESLVREIAVLAAQAPSGQDRELFEAAQSRTTEAM</sequence>
<keyword evidence="8" id="KW-0274">FAD</keyword>
<dbReference type="GO" id="GO:0031177">
    <property type="term" value="F:phosphopantetheine binding"/>
    <property type="evidence" value="ECO:0007669"/>
    <property type="project" value="InterPro"/>
</dbReference>
<dbReference type="SUPFAM" id="SSF56645">
    <property type="entry name" value="Acyl-CoA dehydrogenase NM domain-like"/>
    <property type="match status" value="1"/>
</dbReference>
<reference evidence="13 14" key="1">
    <citation type="submission" date="2020-08" db="EMBL/GenBank/DDBJ databases">
        <title>Sequencing the genomes of 1000 actinobacteria strains.</title>
        <authorList>
            <person name="Klenk H.-P."/>
        </authorList>
    </citation>
    <scope>NUCLEOTIDE SEQUENCE [LARGE SCALE GENOMIC DNA]</scope>
    <source>
        <strain evidence="13 14">DSM 45486</strain>
    </source>
</reference>
<dbReference type="AlphaFoldDB" id="A0A7W9HH67"/>
<dbReference type="Gene3D" id="3.40.50.12780">
    <property type="entry name" value="N-terminal domain of ligase-like"/>
    <property type="match status" value="1"/>
</dbReference>
<dbReference type="GO" id="GO:0070566">
    <property type="term" value="F:adenylyltransferase activity"/>
    <property type="evidence" value="ECO:0007669"/>
    <property type="project" value="TreeGrafter"/>
</dbReference>
<proteinExistence type="inferred from homology"/>
<dbReference type="SUPFAM" id="SSF56801">
    <property type="entry name" value="Acetyl-CoA synthetase-like"/>
    <property type="match status" value="1"/>
</dbReference>
<comment type="similarity">
    <text evidence="2">Belongs to the ATP-dependent AMP-binding enzyme family.</text>
</comment>
<evidence type="ECO:0000256" key="4">
    <source>
        <dbReference type="ARBA" id="ARBA00022450"/>
    </source>
</evidence>
<dbReference type="CDD" id="cd00567">
    <property type="entry name" value="ACAD"/>
    <property type="match status" value="1"/>
</dbReference>
<gene>
    <name evidence="13" type="ORF">F4560_001699</name>
</gene>
<dbReference type="InterPro" id="IPR006162">
    <property type="entry name" value="Ppantetheine_attach_site"/>
</dbReference>
<dbReference type="GO" id="GO:0016874">
    <property type="term" value="F:ligase activity"/>
    <property type="evidence" value="ECO:0007669"/>
    <property type="project" value="UniProtKB-KW"/>
</dbReference>
<keyword evidence="7" id="KW-0285">Flavoprotein</keyword>
<dbReference type="InterPro" id="IPR013786">
    <property type="entry name" value="AcylCoA_DH/ox_N"/>
</dbReference>
<organism evidence="13 14">
    <name type="scientific">Saccharothrix ecbatanensis</name>
    <dbReference type="NCBI Taxonomy" id="1105145"/>
    <lineage>
        <taxon>Bacteria</taxon>
        <taxon>Bacillati</taxon>
        <taxon>Actinomycetota</taxon>
        <taxon>Actinomycetes</taxon>
        <taxon>Pseudonocardiales</taxon>
        <taxon>Pseudonocardiaceae</taxon>
        <taxon>Saccharothrix</taxon>
    </lineage>
</organism>
<dbReference type="FunFam" id="3.40.50.12780:FF:000013">
    <property type="entry name" value="Long-chain-fatty-acid--AMP ligase FadD32"/>
    <property type="match status" value="1"/>
</dbReference>
<dbReference type="InterPro" id="IPR009081">
    <property type="entry name" value="PP-bd_ACP"/>
</dbReference>
<dbReference type="InterPro" id="IPR045851">
    <property type="entry name" value="AMP-bd_C_sf"/>
</dbReference>
<dbReference type="InterPro" id="IPR040097">
    <property type="entry name" value="FAAL/FAAC"/>
</dbReference>
<dbReference type="Gene3D" id="2.40.110.10">
    <property type="entry name" value="Butyryl-CoA Dehydrogenase, subunit A, domain 2"/>
    <property type="match status" value="1"/>
</dbReference>
<dbReference type="SUPFAM" id="SSF47336">
    <property type="entry name" value="ACP-like"/>
    <property type="match status" value="1"/>
</dbReference>
<dbReference type="Pfam" id="PF02771">
    <property type="entry name" value="Acyl-CoA_dh_N"/>
    <property type="match status" value="1"/>
</dbReference>
<dbReference type="GO" id="GO:0050660">
    <property type="term" value="F:flavin adenine dinucleotide binding"/>
    <property type="evidence" value="ECO:0007669"/>
    <property type="project" value="InterPro"/>
</dbReference>
<dbReference type="Gene3D" id="1.10.1200.10">
    <property type="entry name" value="ACP-like"/>
    <property type="match status" value="1"/>
</dbReference>
<keyword evidence="10" id="KW-0443">Lipid metabolism</keyword>
<protein>
    <submittedName>
        <fullName evidence="13">Acyl-CoA synthetase (AMP-forming)/AMP-acid ligase II/acyl carrier protein</fullName>
    </submittedName>
</protein>
<dbReference type="PROSITE" id="PS00455">
    <property type="entry name" value="AMP_BINDING"/>
    <property type="match status" value="1"/>
</dbReference>
<dbReference type="GO" id="GO:0005886">
    <property type="term" value="C:plasma membrane"/>
    <property type="evidence" value="ECO:0007669"/>
    <property type="project" value="TreeGrafter"/>
</dbReference>